<dbReference type="EMBL" id="JAEUBD010000014">
    <property type="protein sequence ID" value="KAH3678577.1"/>
    <property type="molecule type" value="Genomic_DNA"/>
</dbReference>
<proteinExistence type="predicted"/>
<organism evidence="1 2">
    <name type="scientific">Ogataea polymorpha</name>
    <dbReference type="NCBI Taxonomy" id="460523"/>
    <lineage>
        <taxon>Eukaryota</taxon>
        <taxon>Fungi</taxon>
        <taxon>Dikarya</taxon>
        <taxon>Ascomycota</taxon>
        <taxon>Saccharomycotina</taxon>
        <taxon>Pichiomycetes</taxon>
        <taxon>Pichiales</taxon>
        <taxon>Pichiaceae</taxon>
        <taxon>Ogataea</taxon>
    </lineage>
</organism>
<reference evidence="1" key="2">
    <citation type="submission" date="2021-01" db="EMBL/GenBank/DDBJ databases">
        <authorList>
            <person name="Schikora-Tamarit M.A."/>
        </authorList>
    </citation>
    <scope>NUCLEOTIDE SEQUENCE</scope>
    <source>
        <strain evidence="1">NCAIM Y.01608</strain>
    </source>
</reference>
<protein>
    <submittedName>
        <fullName evidence="1">Uncharacterized protein</fullName>
    </submittedName>
</protein>
<dbReference type="Proteomes" id="UP000788993">
    <property type="component" value="Unassembled WGS sequence"/>
</dbReference>
<dbReference type="AlphaFoldDB" id="A0A9P8PUV6"/>
<sequence>MSLGRLIKCLQAFSMSRTSLLQAETDSYSAVQDPLHNDSVESSLNINSLFTAVTLRFGSMRLSVAPECESFDARLAFMQPPSRPVNFASILSCSNNICRSPE</sequence>
<keyword evidence="2" id="KW-1185">Reference proteome</keyword>
<evidence type="ECO:0000313" key="1">
    <source>
        <dbReference type="EMBL" id="KAH3678577.1"/>
    </source>
</evidence>
<name>A0A9P8PUV6_9ASCO</name>
<evidence type="ECO:0000313" key="2">
    <source>
        <dbReference type="Proteomes" id="UP000788993"/>
    </source>
</evidence>
<comment type="caution">
    <text evidence="1">The sequence shown here is derived from an EMBL/GenBank/DDBJ whole genome shotgun (WGS) entry which is preliminary data.</text>
</comment>
<reference evidence="1" key="1">
    <citation type="journal article" date="2021" name="Open Biol.">
        <title>Shared evolutionary footprints suggest mitochondrial oxidative damage underlies multiple complex I losses in fungi.</title>
        <authorList>
            <person name="Schikora-Tamarit M.A."/>
            <person name="Marcet-Houben M."/>
            <person name="Nosek J."/>
            <person name="Gabaldon T."/>
        </authorList>
    </citation>
    <scope>NUCLEOTIDE SEQUENCE</scope>
    <source>
        <strain evidence="1">NCAIM Y.01608</strain>
    </source>
</reference>
<accession>A0A9P8PUV6</accession>
<gene>
    <name evidence="1" type="ORF">OGATHE_000127</name>
</gene>